<dbReference type="PANTHER" id="PTHR35814">
    <property type="match status" value="1"/>
</dbReference>
<evidence type="ECO:0000256" key="1">
    <source>
        <dbReference type="ARBA" id="ARBA00004370"/>
    </source>
</evidence>
<name>A0ABY5L834_9SPHN</name>
<feature type="transmembrane region" description="Helical" evidence="5">
    <location>
        <begin position="108"/>
        <end position="126"/>
    </location>
</feature>
<proteinExistence type="predicted"/>
<organism evidence="6 7">
    <name type="scientific">Sphingomonas qomolangmaensis</name>
    <dbReference type="NCBI Taxonomy" id="2918765"/>
    <lineage>
        <taxon>Bacteria</taxon>
        <taxon>Pseudomonadati</taxon>
        <taxon>Pseudomonadota</taxon>
        <taxon>Alphaproteobacteria</taxon>
        <taxon>Sphingomonadales</taxon>
        <taxon>Sphingomonadaceae</taxon>
        <taxon>Sphingomonas</taxon>
    </lineage>
</organism>
<dbReference type="EMBL" id="CP101740">
    <property type="protein sequence ID" value="UUL81964.1"/>
    <property type="molecule type" value="Genomic_DNA"/>
</dbReference>
<keyword evidence="3 5" id="KW-1133">Transmembrane helix</keyword>
<keyword evidence="2 5" id="KW-0812">Transmembrane</keyword>
<evidence type="ECO:0000256" key="4">
    <source>
        <dbReference type="ARBA" id="ARBA00023136"/>
    </source>
</evidence>
<dbReference type="RefSeq" id="WP_256505718.1">
    <property type="nucleotide sequence ID" value="NZ_CP101740.1"/>
</dbReference>
<evidence type="ECO:0000256" key="5">
    <source>
        <dbReference type="SAM" id="Phobius"/>
    </source>
</evidence>
<feature type="transmembrane region" description="Helical" evidence="5">
    <location>
        <begin position="56"/>
        <end position="73"/>
    </location>
</feature>
<evidence type="ECO:0000313" key="7">
    <source>
        <dbReference type="Proteomes" id="UP001058533"/>
    </source>
</evidence>
<sequence>MHGLMLPITLATIGIAALINVWLGIRTIRVRFSDRVALGDGGNSKLLARMRAQANFIEYTPIVLLLIGGIELVRGPSTLLGVAAVVFLIGRLLHPFGMEGRLWPRQVGMITTLTITALLAGYAILISHSPDPRTIEAPAPAVMTG</sequence>
<dbReference type="Gene3D" id="1.20.120.550">
    <property type="entry name" value="Membrane associated eicosanoid/glutathione metabolism-like domain"/>
    <property type="match status" value="1"/>
</dbReference>
<reference evidence="6" key="1">
    <citation type="submission" date="2022-07" db="EMBL/GenBank/DDBJ databases">
        <title>Sphingomonas sp. nov., a novel bacterium isolated from the north slope of the Mount Everest.</title>
        <authorList>
            <person name="Cui X."/>
            <person name="Liu Y."/>
        </authorList>
    </citation>
    <scope>NUCLEOTIDE SEQUENCE</scope>
    <source>
        <strain evidence="6">S5-59</strain>
    </source>
</reference>
<evidence type="ECO:0000256" key="2">
    <source>
        <dbReference type="ARBA" id="ARBA00022692"/>
    </source>
</evidence>
<dbReference type="InterPro" id="IPR023352">
    <property type="entry name" value="MAPEG-like_dom_sf"/>
</dbReference>
<dbReference type="InterPro" id="IPR001129">
    <property type="entry name" value="Membr-assoc_MAPEG"/>
</dbReference>
<dbReference type="Pfam" id="PF01124">
    <property type="entry name" value="MAPEG"/>
    <property type="match status" value="1"/>
</dbReference>
<evidence type="ECO:0000313" key="6">
    <source>
        <dbReference type="EMBL" id="UUL81964.1"/>
    </source>
</evidence>
<keyword evidence="4 5" id="KW-0472">Membrane</keyword>
<dbReference type="PANTHER" id="PTHR35814:SF1">
    <property type="entry name" value="GLUTATHIONE S-TRANSFERASE-RELATED"/>
    <property type="match status" value="1"/>
</dbReference>
<dbReference type="SUPFAM" id="SSF161084">
    <property type="entry name" value="MAPEG domain-like"/>
    <property type="match status" value="1"/>
</dbReference>
<feature type="transmembrane region" description="Helical" evidence="5">
    <location>
        <begin position="6"/>
        <end position="25"/>
    </location>
</feature>
<gene>
    <name evidence="6" type="ORF">NMP03_12310</name>
</gene>
<feature type="transmembrane region" description="Helical" evidence="5">
    <location>
        <begin position="79"/>
        <end position="96"/>
    </location>
</feature>
<evidence type="ECO:0000256" key="3">
    <source>
        <dbReference type="ARBA" id="ARBA00022989"/>
    </source>
</evidence>
<keyword evidence="7" id="KW-1185">Reference proteome</keyword>
<protein>
    <submittedName>
        <fullName evidence="6">MAPEG family protein</fullName>
    </submittedName>
</protein>
<accession>A0ABY5L834</accession>
<comment type="subcellular location">
    <subcellularLocation>
        <location evidence="1">Membrane</location>
    </subcellularLocation>
</comment>
<dbReference type="Proteomes" id="UP001058533">
    <property type="component" value="Chromosome"/>
</dbReference>